<organism evidence="1 2">
    <name type="scientific">Zestosphaera tikiterensis</name>
    <dbReference type="NCBI Taxonomy" id="1973259"/>
    <lineage>
        <taxon>Archaea</taxon>
        <taxon>Thermoproteota</taxon>
        <taxon>Thermoprotei</taxon>
        <taxon>Desulfurococcales</taxon>
        <taxon>Desulfurococcaceae</taxon>
        <taxon>Zestosphaera</taxon>
    </lineage>
</organism>
<name>A0A2R7Y754_9CREN</name>
<comment type="caution">
    <text evidence="1">The sequence shown here is derived from an EMBL/GenBank/DDBJ whole genome shotgun (WGS) entry which is preliminary data.</text>
</comment>
<accession>A0A2R7Y754</accession>
<protein>
    <submittedName>
        <fullName evidence="1">Uncharacterized protein</fullName>
    </submittedName>
</protein>
<evidence type="ECO:0000313" key="2">
    <source>
        <dbReference type="Proteomes" id="UP000244093"/>
    </source>
</evidence>
<proteinExistence type="predicted"/>
<dbReference type="EMBL" id="NBVN01000002">
    <property type="protein sequence ID" value="PUA33364.1"/>
    <property type="molecule type" value="Genomic_DNA"/>
</dbReference>
<evidence type="ECO:0000313" key="1">
    <source>
        <dbReference type="EMBL" id="PUA33364.1"/>
    </source>
</evidence>
<gene>
    <name evidence="1" type="ORF">B7O98_02755</name>
</gene>
<reference evidence="1 2" key="1">
    <citation type="journal article" date="2018" name="Syst. Appl. Microbiol.">
        <title>A new symbiotic nanoarchaeote (Candidatus Nanoclepta minutus) and its host (Zestosphaera tikiterensis gen. nov., sp. nov.) from a New Zealand hot spring.</title>
        <authorList>
            <person name="St John E."/>
            <person name="Liu Y."/>
            <person name="Podar M."/>
            <person name="Stott M.B."/>
            <person name="Meneghin J."/>
            <person name="Chen Z."/>
            <person name="Lagutin K."/>
            <person name="Mitchell K."/>
            <person name="Reysenbach A.L."/>
        </authorList>
    </citation>
    <scope>NUCLEOTIDE SEQUENCE [LARGE SCALE GENOMIC DNA]</scope>
    <source>
        <strain evidence="1">NZ3</strain>
    </source>
</reference>
<dbReference type="Proteomes" id="UP000244093">
    <property type="component" value="Unassembled WGS sequence"/>
</dbReference>
<dbReference type="AlphaFoldDB" id="A0A2R7Y754"/>
<sequence length="70" mass="8136">MRKIINDLKQSGIDACSLQDLILEIVKYADEWRSEMIKRGVVKGNTKPTLPEMLYMLKLVEYMKDAEMIS</sequence>